<keyword evidence="3" id="KW-1185">Reference proteome</keyword>
<accession>A0ABW5VJT9</accession>
<comment type="caution">
    <text evidence="2">The sequence shown here is derived from an EMBL/GenBank/DDBJ whole genome shotgun (WGS) entry which is preliminary data.</text>
</comment>
<evidence type="ECO:0000313" key="2">
    <source>
        <dbReference type="EMBL" id="MFD2790565.1"/>
    </source>
</evidence>
<dbReference type="Pfam" id="PF13480">
    <property type="entry name" value="Acetyltransf_6"/>
    <property type="match status" value="1"/>
</dbReference>
<sequence length="357" mass="42579">MTYQLRNTENDCRGKVFLIYDVLSHFKLSENIKDDHSYLKVKKITQYKGHLTNLTGYKNFEDFFSRHFSAKSRSNIKKWDKRLKTNFNTNFKVFYGTINLEEYNHNFDNLLNLIKKRWNDLGMENDIITNQDYYRELCYNMILDQTASLNVLYANDEIVATSICFASKKELYFAITTFDIDFRKYNLGHLLIMYIMDWCFENGFETFDYSKGTYEYKTRWSNTTYDFEHHILYDRKSVVSSLTGNFLVLFFKMKQFLRDKDVNILYSKIKYLIHTLKLNANENQNVNIKDLKQPVETEKVESIPLDSKSDDFIKMKPIVYDIIFSNPQPFKTVKVYKGAEGNKFIVEGEKFLKEVTF</sequence>
<evidence type="ECO:0000259" key="1">
    <source>
        <dbReference type="Pfam" id="PF13480"/>
    </source>
</evidence>
<dbReference type="Proteomes" id="UP001597532">
    <property type="component" value="Unassembled WGS sequence"/>
</dbReference>
<proteinExistence type="predicted"/>
<evidence type="ECO:0000313" key="3">
    <source>
        <dbReference type="Proteomes" id="UP001597532"/>
    </source>
</evidence>
<protein>
    <submittedName>
        <fullName evidence="2">GNAT family N-acetyltransferase</fullName>
    </submittedName>
</protein>
<dbReference type="Gene3D" id="3.40.630.30">
    <property type="match status" value="1"/>
</dbReference>
<organism evidence="2 3">
    <name type="scientific">Arenibacter antarcticus</name>
    <dbReference type="NCBI Taxonomy" id="2040469"/>
    <lineage>
        <taxon>Bacteria</taxon>
        <taxon>Pseudomonadati</taxon>
        <taxon>Bacteroidota</taxon>
        <taxon>Flavobacteriia</taxon>
        <taxon>Flavobacteriales</taxon>
        <taxon>Flavobacteriaceae</taxon>
        <taxon>Arenibacter</taxon>
    </lineage>
</organism>
<dbReference type="InterPro" id="IPR016181">
    <property type="entry name" value="Acyl_CoA_acyltransferase"/>
</dbReference>
<name>A0ABW5VJT9_9FLAO</name>
<dbReference type="EMBL" id="JBHUOK010000030">
    <property type="protein sequence ID" value="MFD2790565.1"/>
    <property type="molecule type" value="Genomic_DNA"/>
</dbReference>
<dbReference type="InterPro" id="IPR038740">
    <property type="entry name" value="BioF2-like_GNAT_dom"/>
</dbReference>
<dbReference type="RefSeq" id="WP_251806730.1">
    <property type="nucleotide sequence ID" value="NZ_CP166679.1"/>
</dbReference>
<gene>
    <name evidence="2" type="ORF">ACFS1K_12400</name>
</gene>
<reference evidence="3" key="1">
    <citation type="journal article" date="2019" name="Int. J. Syst. Evol. Microbiol.">
        <title>The Global Catalogue of Microorganisms (GCM) 10K type strain sequencing project: providing services to taxonomists for standard genome sequencing and annotation.</title>
        <authorList>
            <consortium name="The Broad Institute Genomics Platform"/>
            <consortium name="The Broad Institute Genome Sequencing Center for Infectious Disease"/>
            <person name="Wu L."/>
            <person name="Ma J."/>
        </authorList>
    </citation>
    <scope>NUCLEOTIDE SEQUENCE [LARGE SCALE GENOMIC DNA]</scope>
    <source>
        <strain evidence="3">KCTC 52924</strain>
    </source>
</reference>
<feature type="domain" description="BioF2-like acetyltransferase" evidence="1">
    <location>
        <begin position="71"/>
        <end position="217"/>
    </location>
</feature>
<dbReference type="SUPFAM" id="SSF55729">
    <property type="entry name" value="Acyl-CoA N-acyltransferases (Nat)"/>
    <property type="match status" value="1"/>
</dbReference>